<dbReference type="CDD" id="cd07302">
    <property type="entry name" value="CHD"/>
    <property type="match status" value="1"/>
</dbReference>
<organism evidence="21">
    <name type="scientific">Trichodesmium erythraeum (strain IMS101)</name>
    <dbReference type="NCBI Taxonomy" id="203124"/>
    <lineage>
        <taxon>Bacteria</taxon>
        <taxon>Bacillati</taxon>
        <taxon>Cyanobacteriota</taxon>
        <taxon>Cyanophyceae</taxon>
        <taxon>Oscillatoriophycideae</taxon>
        <taxon>Oscillatoriales</taxon>
        <taxon>Microcoleaceae</taxon>
        <taxon>Trichodesmium</taxon>
    </lineage>
</organism>
<evidence type="ECO:0000259" key="18">
    <source>
        <dbReference type="PROSITE" id="PS50110"/>
    </source>
</evidence>
<dbReference type="Pfam" id="PF00072">
    <property type="entry name" value="Response_reg"/>
    <property type="match status" value="1"/>
</dbReference>
<gene>
    <name evidence="21" type="ordered locus">Tery_3412</name>
</gene>
<dbReference type="Gene3D" id="1.10.287.130">
    <property type="match status" value="1"/>
</dbReference>
<keyword evidence="6 14" id="KW-0597">Phosphoprotein</keyword>
<dbReference type="SMART" id="SM00304">
    <property type="entry name" value="HAMP"/>
    <property type="match status" value="1"/>
</dbReference>
<dbReference type="PANTHER" id="PTHR43047:SF72">
    <property type="entry name" value="OSMOSENSING HISTIDINE PROTEIN KINASE SLN1"/>
    <property type="match status" value="1"/>
</dbReference>
<dbReference type="InterPro" id="IPR011006">
    <property type="entry name" value="CheY-like_superfamily"/>
</dbReference>
<evidence type="ECO:0000256" key="8">
    <source>
        <dbReference type="ARBA" id="ARBA00022692"/>
    </source>
</evidence>
<dbReference type="FunFam" id="3.30.565.10:FF:000010">
    <property type="entry name" value="Sensor histidine kinase RcsC"/>
    <property type="match status" value="1"/>
</dbReference>
<dbReference type="InterPro" id="IPR033479">
    <property type="entry name" value="dCache_1"/>
</dbReference>
<dbReference type="GO" id="GO:0004016">
    <property type="term" value="F:adenylate cyclase activity"/>
    <property type="evidence" value="ECO:0007669"/>
    <property type="project" value="UniProtKB-ARBA"/>
</dbReference>
<evidence type="ECO:0000256" key="16">
    <source>
        <dbReference type="SAM" id="Phobius"/>
    </source>
</evidence>
<dbReference type="AlphaFoldDB" id="Q10Z12"/>
<dbReference type="PROSITE" id="PS50885">
    <property type="entry name" value="HAMP"/>
    <property type="match status" value="1"/>
</dbReference>
<keyword evidence="9" id="KW-0418">Kinase</keyword>
<dbReference type="eggNOG" id="COG0745">
    <property type="taxonomic scope" value="Bacteria"/>
</dbReference>
<dbReference type="Gene3D" id="3.30.450.20">
    <property type="entry name" value="PAS domain"/>
    <property type="match status" value="1"/>
</dbReference>
<name>Q10Z12_TRIEI</name>
<accession>Q10Z12</accession>
<dbReference type="Pfam" id="PF00512">
    <property type="entry name" value="HisKA"/>
    <property type="match status" value="1"/>
</dbReference>
<dbReference type="CDD" id="cd06225">
    <property type="entry name" value="HAMP"/>
    <property type="match status" value="1"/>
</dbReference>
<proteinExistence type="inferred from homology"/>
<dbReference type="PANTHER" id="PTHR43047">
    <property type="entry name" value="TWO-COMPONENT HISTIDINE PROTEIN KINASE"/>
    <property type="match status" value="1"/>
</dbReference>
<keyword evidence="11" id="KW-0902">Two-component regulatory system</keyword>
<protein>
    <recommendedName>
        <fullName evidence="13">Circadian input-output histidine kinase CikA</fullName>
        <ecNumber evidence="4">2.7.13.3</ecNumber>
    </recommendedName>
</protein>
<evidence type="ECO:0000259" key="19">
    <source>
        <dbReference type="PROSITE" id="PS50125"/>
    </source>
</evidence>
<sequence>MWNIISYYIELFSMKKKSLRQLDRKTSFLKEIPLTYILVIPFLLQLLIVVGLIGWLSFRNGQKAINDLVSKLQEEVGARIDQKVDNYLQIPHQINQLTAHAVKEDNLSIFPVRGESLFVLQMNLFKSVQWIYCGSPEKGEYMGVTRLGKSQTLRLAFSNQSTDFLSYESALDSQVNITNSIQGSRTYDSRNRPWYQASVKAGKATWSEIYKDFNSGEPVITATLPVYDQQNQLKAVCGVDLYFYQELSQFLKNLEIGNTGQAFILNKKGIIIASSIAKAELEDKDRLGFQKAVDSNNLLIKSTAQYLIDQYKDFSHIDTIKQLKFEIDGEQIFMQVSPYKDEYGLHWLTVVVIPKSEFMTQINKNTKSTIELCILALAITLGLGLLIVNWITKSIKQLSRATCAISQGKLNQNVSIQGFKELVILAESFNKMTKELAESFNHLERKNQELQHLDQLKDEFLANTSHELRTPLNGIIGIADSIRDGATGPISELQKKNLSMIVGSGHRLANLVNDILDFSKLRHCSIKLQISSVGMREVTEIVLAFSRMILEGKDLQLINAISSDLPPVEADENRIQQIMHNLVGNAIKFTDSGVVKVSAELIDVNKKMAITVSDTGIGIPEDKYEAIFKSFEQGDGSTERQYGGTGLGLPITKKLVELHGGTISVKSTVGIGSEFTFTLNVSEKPAQNKIIESSSLNQMSLLDTDYLAPSVPEPTYLESEINQVQTSSLPSSSKKESEFQILIVDDEPVNLTLLSNQLSLHNYQVIQANNGQKALDILAQDFLPDLILLDVMMPGMTGYEVTQKVRETWLLHQLPIIMLTAKNRVSDLVMGLEVGANDYLSKPFHKKELLARIKTHINIKKLRTEKAHIRQTFGRYVTDEVVDNVLETPEGLKLGGERKKVTILTSDLRGFTSLSERLAPEEVVMVLNFYLSSMADVIISFQGTIDEFMGDGILVLFGALNPRKDDAKRAIACAVAMQQKIKLVNKQMEAWGYNPLEMGIGINTGEVVVGNIGSEKRTKYGVVGNQVNLTYRIESYSTSDEILISETTLTEVGESLLRIDGQKLVQPKGVKQPINIYNIGGIAGEYNIFLQKEEEIFLDLAEKILIQYIILEGKHVGENLFFGSLVKLSARGALVKSDSKETNSIPSVFTNIKINLLLSLHLGAVGEDIYAKVLDKPVEPGYFYILFTSKTPEFKAFIDIQYSKLIP</sequence>
<dbReference type="SMART" id="SM00388">
    <property type="entry name" value="HisKA"/>
    <property type="match status" value="1"/>
</dbReference>
<dbReference type="SUPFAM" id="SSF55073">
    <property type="entry name" value="Nucleotide cyclase"/>
    <property type="match status" value="1"/>
</dbReference>
<dbReference type="KEGG" id="ter:Tery_3412"/>
<evidence type="ECO:0000259" key="17">
    <source>
        <dbReference type="PROSITE" id="PS50109"/>
    </source>
</evidence>
<comment type="similarity">
    <text evidence="3">In the N-terminal section; belongs to the phytochrome family.</text>
</comment>
<keyword evidence="15" id="KW-0175">Coiled coil</keyword>
<feature type="domain" description="Guanylate cyclase" evidence="19">
    <location>
        <begin position="902"/>
        <end position="1034"/>
    </location>
</feature>
<reference evidence="21" key="1">
    <citation type="submission" date="2006-06" db="EMBL/GenBank/DDBJ databases">
        <title>Complete sequence of Trichodesmium erythraeum IMS101.</title>
        <authorList>
            <consortium name="US DOE Joint Genome Institute"/>
            <person name="Copeland A."/>
            <person name="Lucas S."/>
            <person name="Lapidus A."/>
            <person name="Barry K."/>
            <person name="Detter J.C."/>
            <person name="Glavina del Rio T."/>
            <person name="Hammon N."/>
            <person name="Israni S."/>
            <person name="Dalin E."/>
            <person name="Tice H."/>
            <person name="Pitluck S."/>
            <person name="Kiss H."/>
            <person name="Munk A.C."/>
            <person name="Brettin T."/>
            <person name="Bruce D."/>
            <person name="Han C."/>
            <person name="Tapia R."/>
            <person name="Gilna P."/>
            <person name="Schmutz J."/>
            <person name="Larimer F."/>
            <person name="Land M."/>
            <person name="Hauser L."/>
            <person name="Kyrpides N."/>
            <person name="Kim E."/>
            <person name="Richardson P."/>
        </authorList>
    </citation>
    <scope>NUCLEOTIDE SEQUENCE [LARGE SCALE GENOMIC DNA]</scope>
    <source>
        <strain evidence="21">IMS101</strain>
    </source>
</reference>
<dbReference type="InterPro" id="IPR001789">
    <property type="entry name" value="Sig_transdc_resp-reg_receiver"/>
</dbReference>
<dbReference type="Gene3D" id="3.30.565.10">
    <property type="entry name" value="Histidine kinase-like ATPase, C-terminal domain"/>
    <property type="match status" value="1"/>
</dbReference>
<comment type="catalytic activity">
    <reaction evidence="1">
        <text>ATP + protein L-histidine = ADP + protein N-phospho-L-histidine.</text>
        <dbReference type="EC" id="2.7.13.3"/>
    </reaction>
</comment>
<evidence type="ECO:0000256" key="15">
    <source>
        <dbReference type="SAM" id="Coils"/>
    </source>
</evidence>
<evidence type="ECO:0000256" key="4">
    <source>
        <dbReference type="ARBA" id="ARBA00012438"/>
    </source>
</evidence>
<dbReference type="Pfam" id="PF00211">
    <property type="entry name" value="Guanylate_cyc"/>
    <property type="match status" value="1"/>
</dbReference>
<feature type="domain" description="HAMP" evidence="20">
    <location>
        <begin position="389"/>
        <end position="441"/>
    </location>
</feature>
<dbReference type="Pfam" id="PF00672">
    <property type="entry name" value="HAMP"/>
    <property type="match status" value="1"/>
</dbReference>
<dbReference type="HOGENOM" id="CLU_000445_114_10_3"/>
<dbReference type="CDD" id="cd12912">
    <property type="entry name" value="PDC2_MCP_like"/>
    <property type="match status" value="1"/>
</dbReference>
<dbReference type="Pfam" id="PF02743">
    <property type="entry name" value="dCache_1"/>
    <property type="match status" value="1"/>
</dbReference>
<keyword evidence="8 16" id="KW-0812">Transmembrane</keyword>
<dbReference type="PRINTS" id="PR00344">
    <property type="entry name" value="BCTRLSENSOR"/>
</dbReference>
<dbReference type="eggNOG" id="COG2205">
    <property type="taxonomic scope" value="Bacteria"/>
</dbReference>
<dbReference type="SUPFAM" id="SSF158472">
    <property type="entry name" value="HAMP domain-like"/>
    <property type="match status" value="1"/>
</dbReference>
<dbReference type="InterPro" id="IPR029787">
    <property type="entry name" value="Nucleotide_cyclase"/>
</dbReference>
<evidence type="ECO:0000256" key="3">
    <source>
        <dbReference type="ARBA" id="ARBA00006402"/>
    </source>
</evidence>
<dbReference type="Gene3D" id="3.30.70.1230">
    <property type="entry name" value="Nucleotide cyclase"/>
    <property type="match status" value="1"/>
</dbReference>
<keyword evidence="12 16" id="KW-0472">Membrane</keyword>
<evidence type="ECO:0000256" key="1">
    <source>
        <dbReference type="ARBA" id="ARBA00000085"/>
    </source>
</evidence>
<dbReference type="CDD" id="cd00082">
    <property type="entry name" value="HisKA"/>
    <property type="match status" value="1"/>
</dbReference>
<evidence type="ECO:0000256" key="9">
    <source>
        <dbReference type="ARBA" id="ARBA00022777"/>
    </source>
</evidence>
<dbReference type="InterPro" id="IPR003660">
    <property type="entry name" value="HAMP_dom"/>
</dbReference>
<evidence type="ECO:0000256" key="10">
    <source>
        <dbReference type="ARBA" id="ARBA00022989"/>
    </source>
</evidence>
<dbReference type="GO" id="GO:0000155">
    <property type="term" value="F:phosphorelay sensor kinase activity"/>
    <property type="evidence" value="ECO:0007669"/>
    <property type="project" value="InterPro"/>
</dbReference>
<dbReference type="Gene3D" id="6.10.340.10">
    <property type="match status" value="1"/>
</dbReference>
<dbReference type="SUPFAM" id="SSF103190">
    <property type="entry name" value="Sensory domain-like"/>
    <property type="match status" value="1"/>
</dbReference>
<dbReference type="GO" id="GO:0009927">
    <property type="term" value="F:histidine phosphotransfer kinase activity"/>
    <property type="evidence" value="ECO:0007669"/>
    <property type="project" value="TreeGrafter"/>
</dbReference>
<dbReference type="InterPro" id="IPR036097">
    <property type="entry name" value="HisK_dim/P_sf"/>
</dbReference>
<keyword evidence="5" id="KW-1003">Cell membrane</keyword>
<dbReference type="PROSITE" id="PS50125">
    <property type="entry name" value="GUANYLATE_CYCLASE_2"/>
    <property type="match status" value="1"/>
</dbReference>
<evidence type="ECO:0000256" key="5">
    <source>
        <dbReference type="ARBA" id="ARBA00022475"/>
    </source>
</evidence>
<dbReference type="InterPro" id="IPR003661">
    <property type="entry name" value="HisK_dim/P_dom"/>
</dbReference>
<evidence type="ECO:0000256" key="11">
    <source>
        <dbReference type="ARBA" id="ARBA00023012"/>
    </source>
</evidence>
<dbReference type="SMART" id="SM00044">
    <property type="entry name" value="CYCc"/>
    <property type="match status" value="1"/>
</dbReference>
<feature type="modified residue" description="4-aspartylphosphate" evidence="14">
    <location>
        <position position="790"/>
    </location>
</feature>
<dbReference type="SMART" id="SM00448">
    <property type="entry name" value="REC"/>
    <property type="match status" value="1"/>
</dbReference>
<feature type="transmembrane region" description="Helical" evidence="16">
    <location>
        <begin position="372"/>
        <end position="391"/>
    </location>
</feature>
<dbReference type="CDD" id="cd12913">
    <property type="entry name" value="PDC1_MCP_like"/>
    <property type="match status" value="1"/>
</dbReference>
<dbReference type="InterPro" id="IPR005467">
    <property type="entry name" value="His_kinase_dom"/>
</dbReference>
<dbReference type="SMART" id="SM00387">
    <property type="entry name" value="HATPase_c"/>
    <property type="match status" value="1"/>
</dbReference>
<keyword evidence="10 16" id="KW-1133">Transmembrane helix</keyword>
<dbReference type="GO" id="GO:0005886">
    <property type="term" value="C:plasma membrane"/>
    <property type="evidence" value="ECO:0007669"/>
    <property type="project" value="UniProtKB-SubCell"/>
</dbReference>
<dbReference type="InterPro" id="IPR001054">
    <property type="entry name" value="A/G_cyclase"/>
</dbReference>
<dbReference type="Gene3D" id="3.40.50.2300">
    <property type="match status" value="1"/>
</dbReference>
<evidence type="ECO:0000313" key="21">
    <source>
        <dbReference type="EMBL" id="ABG52512.1"/>
    </source>
</evidence>
<evidence type="ECO:0000256" key="7">
    <source>
        <dbReference type="ARBA" id="ARBA00022679"/>
    </source>
</evidence>
<dbReference type="SUPFAM" id="SSF55874">
    <property type="entry name" value="ATPase domain of HSP90 chaperone/DNA topoisomerase II/histidine kinase"/>
    <property type="match status" value="1"/>
</dbReference>
<dbReference type="eggNOG" id="COG2114">
    <property type="taxonomic scope" value="Bacteria"/>
</dbReference>
<dbReference type="GO" id="GO:0009190">
    <property type="term" value="P:cyclic nucleotide biosynthetic process"/>
    <property type="evidence" value="ECO:0007669"/>
    <property type="project" value="InterPro"/>
</dbReference>
<comment type="subcellular location">
    <subcellularLocation>
        <location evidence="2">Cell membrane</location>
        <topology evidence="2">Multi-pass membrane protein</topology>
    </subcellularLocation>
</comment>
<dbReference type="InterPro" id="IPR036890">
    <property type="entry name" value="HATPase_C_sf"/>
</dbReference>
<evidence type="ECO:0000256" key="6">
    <source>
        <dbReference type="ARBA" id="ARBA00022553"/>
    </source>
</evidence>
<dbReference type="STRING" id="203124.Tery_3412"/>
<evidence type="ECO:0000256" key="12">
    <source>
        <dbReference type="ARBA" id="ARBA00023136"/>
    </source>
</evidence>
<feature type="domain" description="Histidine kinase" evidence="17">
    <location>
        <begin position="463"/>
        <end position="683"/>
    </location>
</feature>
<dbReference type="EMBL" id="CP000393">
    <property type="protein sequence ID" value="ABG52512.1"/>
    <property type="molecule type" value="Genomic_DNA"/>
</dbReference>
<dbReference type="InterPro" id="IPR003594">
    <property type="entry name" value="HATPase_dom"/>
</dbReference>
<dbReference type="CDD" id="cd16922">
    <property type="entry name" value="HATPase_EvgS-ArcB-TorS-like"/>
    <property type="match status" value="1"/>
</dbReference>
<evidence type="ECO:0000256" key="14">
    <source>
        <dbReference type="PROSITE-ProRule" id="PRU00169"/>
    </source>
</evidence>
<dbReference type="SUPFAM" id="SSF47384">
    <property type="entry name" value="Homodimeric domain of signal transducing histidine kinase"/>
    <property type="match status" value="1"/>
</dbReference>
<dbReference type="Pfam" id="PF02518">
    <property type="entry name" value="HATPase_c"/>
    <property type="match status" value="1"/>
</dbReference>
<feature type="coiled-coil region" evidence="15">
    <location>
        <begin position="433"/>
        <end position="463"/>
    </location>
</feature>
<dbReference type="EC" id="2.7.13.3" evidence="4"/>
<dbReference type="PROSITE" id="PS50109">
    <property type="entry name" value="HIS_KIN"/>
    <property type="match status" value="1"/>
</dbReference>
<feature type="domain" description="Response regulatory" evidence="18">
    <location>
        <begin position="740"/>
        <end position="857"/>
    </location>
</feature>
<feature type="transmembrane region" description="Helical" evidence="16">
    <location>
        <begin position="34"/>
        <end position="58"/>
    </location>
</feature>
<keyword evidence="7" id="KW-0808">Transferase</keyword>
<dbReference type="SUPFAM" id="SSF52172">
    <property type="entry name" value="CheY-like"/>
    <property type="match status" value="1"/>
</dbReference>
<dbReference type="PROSITE" id="PS50110">
    <property type="entry name" value="RESPONSE_REGULATORY"/>
    <property type="match status" value="1"/>
</dbReference>
<dbReference type="InterPro" id="IPR004358">
    <property type="entry name" value="Sig_transdc_His_kin-like_C"/>
</dbReference>
<evidence type="ECO:0000256" key="2">
    <source>
        <dbReference type="ARBA" id="ARBA00004651"/>
    </source>
</evidence>
<evidence type="ECO:0000256" key="13">
    <source>
        <dbReference type="ARBA" id="ARBA00074306"/>
    </source>
</evidence>
<dbReference type="InterPro" id="IPR029151">
    <property type="entry name" value="Sensor-like_sf"/>
</dbReference>
<evidence type="ECO:0000259" key="20">
    <source>
        <dbReference type="PROSITE" id="PS50885"/>
    </source>
</evidence>